<accession>A0ABZ1Q3K0</accession>
<evidence type="ECO:0000313" key="4">
    <source>
        <dbReference type="Proteomes" id="UP001432312"/>
    </source>
</evidence>
<dbReference type="EMBL" id="CP108036">
    <property type="protein sequence ID" value="WUN83973.1"/>
    <property type="molecule type" value="Genomic_DNA"/>
</dbReference>
<name>A0ABZ1Q3K0_9ACTN</name>
<proteinExistence type="predicted"/>
<evidence type="ECO:0000313" key="2">
    <source>
        <dbReference type="EMBL" id="WUN77060.1"/>
    </source>
</evidence>
<protein>
    <submittedName>
        <fullName evidence="2">Uncharacterized protein</fullName>
    </submittedName>
</protein>
<keyword evidence="1" id="KW-0732">Signal</keyword>
<evidence type="ECO:0000256" key="1">
    <source>
        <dbReference type="SAM" id="SignalP"/>
    </source>
</evidence>
<feature type="chain" id="PRO_5045034463" evidence="1">
    <location>
        <begin position="23"/>
        <end position="94"/>
    </location>
</feature>
<dbReference type="EMBL" id="CP108036">
    <property type="protein sequence ID" value="WUN77060.1"/>
    <property type="molecule type" value="Genomic_DNA"/>
</dbReference>
<feature type="signal peptide" evidence="1">
    <location>
        <begin position="1"/>
        <end position="22"/>
    </location>
</feature>
<dbReference type="Proteomes" id="UP001432312">
    <property type="component" value="Chromosome"/>
</dbReference>
<keyword evidence="4" id="KW-1185">Reference proteome</keyword>
<gene>
    <name evidence="2" type="ORF">OHA91_00205</name>
    <name evidence="3" type="ORF">OHA91_39050</name>
</gene>
<evidence type="ECO:0000313" key="3">
    <source>
        <dbReference type="EMBL" id="WUN83973.1"/>
    </source>
</evidence>
<reference evidence="2" key="1">
    <citation type="submission" date="2022-10" db="EMBL/GenBank/DDBJ databases">
        <title>The complete genomes of actinobacterial strains from the NBC collection.</title>
        <authorList>
            <person name="Joergensen T.S."/>
            <person name="Alvarez Arevalo M."/>
            <person name="Sterndorff E.B."/>
            <person name="Faurdal D."/>
            <person name="Vuksanovic O."/>
            <person name="Mourched A.-S."/>
            <person name="Charusanti P."/>
            <person name="Shaw S."/>
            <person name="Blin K."/>
            <person name="Weber T."/>
        </authorList>
    </citation>
    <scope>NUCLEOTIDE SEQUENCE</scope>
    <source>
        <strain evidence="2">NBC_00303</strain>
    </source>
</reference>
<sequence>MTTRYKTVRPFLALLGESKALAASTGGARVLAGVKRLPALARRVKDKPLLPREVDEKLVPAAWRKAVYANAGLPQGSVDRDAYVVCATQSPMPR</sequence>
<organism evidence="2 4">
    <name type="scientific">Streptomyces erythrochromogenes</name>
    <dbReference type="NCBI Taxonomy" id="285574"/>
    <lineage>
        <taxon>Bacteria</taxon>
        <taxon>Bacillati</taxon>
        <taxon>Actinomycetota</taxon>
        <taxon>Actinomycetes</taxon>
        <taxon>Kitasatosporales</taxon>
        <taxon>Streptomycetaceae</taxon>
        <taxon>Streptomyces</taxon>
    </lineage>
</organism>